<protein>
    <submittedName>
        <fullName evidence="1">Uncharacterized protein</fullName>
    </submittedName>
</protein>
<accession>A0ABW1F5P5</accession>
<organism evidence="1 2">
    <name type="scientific">Kitasatospora aburaviensis</name>
    <dbReference type="NCBI Taxonomy" id="67265"/>
    <lineage>
        <taxon>Bacteria</taxon>
        <taxon>Bacillati</taxon>
        <taxon>Actinomycetota</taxon>
        <taxon>Actinomycetes</taxon>
        <taxon>Kitasatosporales</taxon>
        <taxon>Streptomycetaceae</taxon>
        <taxon>Kitasatospora</taxon>
    </lineage>
</organism>
<evidence type="ECO:0000313" key="1">
    <source>
        <dbReference type="EMBL" id="MFC5889681.1"/>
    </source>
</evidence>
<name>A0ABW1F5P5_9ACTN</name>
<proteinExistence type="predicted"/>
<sequence length="502" mass="56044">MGLRTTYLGKAEIQELLGTNSFGMWRLPRQHGDFPEPETDIYYGPFDVKPDGPVWDAHDVYRWAARTPEFQHRGAVLLRPLPGQRQPGRFLGHQDTAHGPATDWHTSLGVIRMLHTSESHAAAAMAADLANERNREIVTVCSLYGDLNPVTGPALVAADTAQPRIEYEASWARIVKLTGQPLPWWPDHLRRFEVTRRWQPGSPAVIAEVPATPREKTLRRAAANSAFSPAALAALTNMADDMRNDRVQNVVWDIETYGDHIATPGRLVIAATHDTRNHPIPLVKDDALLRQGWEEITRSTEPDAVEALDIALGRRPKLLPFGRFTQIPVTDHPVVERWTRRLALCDPTAGHATLAEGKTVDAFFTDPLTDMPVVHTKDDDENHARWLFYAPLSLPADRGELASIVLYGPVWITTTDGFVHPAPCIPGEHLWWGNAGGELPRELSHVVNILLDDLGARITLHDYWNSAPDGLTALFNEDHKQGTELTRAALLHARMTPRGRRR</sequence>
<comment type="caution">
    <text evidence="1">The sequence shown here is derived from an EMBL/GenBank/DDBJ whole genome shotgun (WGS) entry which is preliminary data.</text>
</comment>
<gene>
    <name evidence="1" type="ORF">ACFP0N_32415</name>
</gene>
<dbReference type="Proteomes" id="UP001596067">
    <property type="component" value="Unassembled WGS sequence"/>
</dbReference>
<keyword evidence="2" id="KW-1185">Reference proteome</keyword>
<dbReference type="RefSeq" id="WP_345327596.1">
    <property type="nucleotide sequence ID" value="NZ_BAAAVH010000010.1"/>
</dbReference>
<reference evidence="2" key="1">
    <citation type="journal article" date="2019" name="Int. J. Syst. Evol. Microbiol.">
        <title>The Global Catalogue of Microorganisms (GCM) 10K type strain sequencing project: providing services to taxonomists for standard genome sequencing and annotation.</title>
        <authorList>
            <consortium name="The Broad Institute Genomics Platform"/>
            <consortium name="The Broad Institute Genome Sequencing Center for Infectious Disease"/>
            <person name="Wu L."/>
            <person name="Ma J."/>
        </authorList>
    </citation>
    <scope>NUCLEOTIDE SEQUENCE [LARGE SCALE GENOMIC DNA]</scope>
    <source>
        <strain evidence="2">CGMCC 4.1469</strain>
    </source>
</reference>
<evidence type="ECO:0000313" key="2">
    <source>
        <dbReference type="Proteomes" id="UP001596067"/>
    </source>
</evidence>
<dbReference type="EMBL" id="JBHSOD010000062">
    <property type="protein sequence ID" value="MFC5889681.1"/>
    <property type="molecule type" value="Genomic_DNA"/>
</dbReference>